<evidence type="ECO:0000256" key="1">
    <source>
        <dbReference type="PROSITE-ProRule" id="PRU01076"/>
    </source>
</evidence>
<keyword evidence="1" id="KW-0238">DNA-binding</keyword>
<proteinExistence type="predicted"/>
<dbReference type="NCBIfam" id="TIGR01439">
    <property type="entry name" value="lp_hng_hel_AbrB"/>
    <property type="match status" value="1"/>
</dbReference>
<dbReference type="SMART" id="SM00966">
    <property type="entry name" value="SpoVT_AbrB"/>
    <property type="match status" value="1"/>
</dbReference>
<name>A0A0J6S743_9HYPH</name>
<dbReference type="InterPro" id="IPR007159">
    <property type="entry name" value="SpoVT-AbrB_dom"/>
</dbReference>
<feature type="region of interest" description="Disordered" evidence="2">
    <location>
        <begin position="64"/>
        <end position="89"/>
    </location>
</feature>
<dbReference type="Proteomes" id="UP000035955">
    <property type="component" value="Unassembled WGS sequence"/>
</dbReference>
<dbReference type="Gene3D" id="2.10.260.10">
    <property type="match status" value="1"/>
</dbReference>
<dbReference type="RefSeq" id="WP_048447807.1">
    <property type="nucleotide sequence ID" value="NZ_LABY01000254.1"/>
</dbReference>
<evidence type="ECO:0000256" key="2">
    <source>
        <dbReference type="SAM" id="MobiDB-lite"/>
    </source>
</evidence>
<dbReference type="EMBL" id="LABY01000254">
    <property type="protein sequence ID" value="KMO29519.1"/>
    <property type="molecule type" value="Genomic_DNA"/>
</dbReference>
<dbReference type="PATRIC" id="fig|298794.3.peg.3981"/>
<dbReference type="OrthoDB" id="9809003at2"/>
<reference evidence="4 5" key="1">
    <citation type="submission" date="2015-03" db="EMBL/GenBank/DDBJ databases">
        <title>Genome sequencing of Methylobacterium variabile DSM 16961.</title>
        <authorList>
            <person name="Chaudhry V."/>
            <person name="Patil P.B."/>
        </authorList>
    </citation>
    <scope>NUCLEOTIDE SEQUENCE [LARGE SCALE GENOMIC DNA]</scope>
    <source>
        <strain evidence="4 5">DSM 16961</strain>
    </source>
</reference>
<feature type="domain" description="SpoVT-AbrB" evidence="3">
    <location>
        <begin position="3"/>
        <end position="49"/>
    </location>
</feature>
<gene>
    <name evidence="4" type="ORF">VQ02_29500</name>
</gene>
<sequence length="89" mass="9831">MRHFALTLTPEGQVTLPAEARDALGVAPGEQLSLVVDDEGRATLEKPDALHRLRSIARRARARVRRTTPSDDPIGDYLLAEDERTKSGR</sequence>
<keyword evidence="5" id="KW-1185">Reference proteome</keyword>
<protein>
    <recommendedName>
        <fullName evidence="3">SpoVT-AbrB domain-containing protein</fullName>
    </recommendedName>
</protein>
<evidence type="ECO:0000313" key="5">
    <source>
        <dbReference type="Proteomes" id="UP000035955"/>
    </source>
</evidence>
<accession>A0A0J6S743</accession>
<dbReference type="AlphaFoldDB" id="A0A0J6S743"/>
<comment type="caution">
    <text evidence="4">The sequence shown here is derived from an EMBL/GenBank/DDBJ whole genome shotgun (WGS) entry which is preliminary data.</text>
</comment>
<dbReference type="Pfam" id="PF04014">
    <property type="entry name" value="MazE_antitoxin"/>
    <property type="match status" value="1"/>
</dbReference>
<organism evidence="4 5">
    <name type="scientific">Methylobacterium variabile</name>
    <dbReference type="NCBI Taxonomy" id="298794"/>
    <lineage>
        <taxon>Bacteria</taxon>
        <taxon>Pseudomonadati</taxon>
        <taxon>Pseudomonadota</taxon>
        <taxon>Alphaproteobacteria</taxon>
        <taxon>Hyphomicrobiales</taxon>
        <taxon>Methylobacteriaceae</taxon>
        <taxon>Methylobacterium</taxon>
    </lineage>
</organism>
<dbReference type="GO" id="GO:0003677">
    <property type="term" value="F:DNA binding"/>
    <property type="evidence" value="ECO:0007669"/>
    <property type="project" value="UniProtKB-UniRule"/>
</dbReference>
<evidence type="ECO:0000259" key="3">
    <source>
        <dbReference type="PROSITE" id="PS51740"/>
    </source>
</evidence>
<evidence type="ECO:0000313" key="4">
    <source>
        <dbReference type="EMBL" id="KMO29519.1"/>
    </source>
</evidence>
<dbReference type="SUPFAM" id="SSF89447">
    <property type="entry name" value="AbrB/MazE/MraZ-like"/>
    <property type="match status" value="1"/>
</dbReference>
<dbReference type="PROSITE" id="PS51740">
    <property type="entry name" value="SPOVT_ABRB"/>
    <property type="match status" value="1"/>
</dbReference>
<dbReference type="InterPro" id="IPR037914">
    <property type="entry name" value="SpoVT-AbrB_sf"/>
</dbReference>